<feature type="non-terminal residue" evidence="2">
    <location>
        <position position="88"/>
    </location>
</feature>
<dbReference type="EMBL" id="JACBYF010000208">
    <property type="protein sequence ID" value="NYS48310.1"/>
    <property type="molecule type" value="Genomic_DNA"/>
</dbReference>
<gene>
    <name evidence="2" type="ORF">HZY85_09060</name>
</gene>
<proteinExistence type="predicted"/>
<comment type="caution">
    <text evidence="2">The sequence shown here is derived from an EMBL/GenBank/DDBJ whole genome shotgun (WGS) entry which is preliminary data.</text>
</comment>
<name>A0ABX2T530_9BACL</name>
<feature type="non-terminal residue" evidence="2">
    <location>
        <position position="1"/>
    </location>
</feature>
<evidence type="ECO:0000313" key="2">
    <source>
        <dbReference type="EMBL" id="NYS48310.1"/>
    </source>
</evidence>
<evidence type="ECO:0000256" key="1">
    <source>
        <dbReference type="SAM" id="MobiDB-lite"/>
    </source>
</evidence>
<organism evidence="2 3">
    <name type="scientific">Gemelliphila palaticanis</name>
    <dbReference type="NCBI Taxonomy" id="81950"/>
    <lineage>
        <taxon>Bacteria</taxon>
        <taxon>Bacillati</taxon>
        <taxon>Bacillota</taxon>
        <taxon>Bacilli</taxon>
        <taxon>Bacillales</taxon>
        <taxon>Gemellaceae</taxon>
        <taxon>Gemelliphila</taxon>
    </lineage>
</organism>
<sequence>GSEVTATTKDGNNNPSEPTKVTAGNDEPTTDKPGKPTVTAKGDGSVTVVPPKDDTATTIEVTYTNENGEPETVVVTKGEDGNWTTPAK</sequence>
<dbReference type="RefSeq" id="WP_218926430.1">
    <property type="nucleotide sequence ID" value="NZ_JACBYF010000208.1"/>
</dbReference>
<reference evidence="2 3" key="1">
    <citation type="submission" date="2020-07" db="EMBL/GenBank/DDBJ databases">
        <title>MOT database genomes.</title>
        <authorList>
            <person name="Joseph S."/>
            <person name="Aduse-Opoku J."/>
            <person name="Hashim A."/>
            <person name="Wade W."/>
            <person name="Curtis M."/>
        </authorList>
    </citation>
    <scope>NUCLEOTIDE SEQUENCE [LARGE SCALE GENOMIC DNA]</scope>
    <source>
        <strain evidence="2 3">CIP 106318</strain>
    </source>
</reference>
<protein>
    <submittedName>
        <fullName evidence="2">Cell wall anchor protein</fullName>
    </submittedName>
</protein>
<dbReference type="Proteomes" id="UP000531840">
    <property type="component" value="Unassembled WGS sequence"/>
</dbReference>
<accession>A0ABX2T530</accession>
<keyword evidence="3" id="KW-1185">Reference proteome</keyword>
<feature type="compositionally biased region" description="Polar residues" evidence="1">
    <location>
        <begin position="1"/>
        <end position="19"/>
    </location>
</feature>
<evidence type="ECO:0000313" key="3">
    <source>
        <dbReference type="Proteomes" id="UP000531840"/>
    </source>
</evidence>
<feature type="region of interest" description="Disordered" evidence="1">
    <location>
        <begin position="1"/>
        <end position="56"/>
    </location>
</feature>